<feature type="transmembrane region" description="Helical" evidence="1">
    <location>
        <begin position="6"/>
        <end position="29"/>
    </location>
</feature>
<feature type="transmembrane region" description="Helical" evidence="1">
    <location>
        <begin position="124"/>
        <end position="141"/>
    </location>
</feature>
<dbReference type="AlphaFoldDB" id="A0AAJ6AMT6"/>
<feature type="transmembrane region" description="Helical" evidence="1">
    <location>
        <begin position="161"/>
        <end position="182"/>
    </location>
</feature>
<feature type="transmembrane region" description="Helical" evidence="1">
    <location>
        <begin position="71"/>
        <end position="89"/>
    </location>
</feature>
<dbReference type="RefSeq" id="WP_279674781.1">
    <property type="nucleotide sequence ID" value="NZ_CP122566.1"/>
</dbReference>
<feature type="transmembrane region" description="Helical" evidence="1">
    <location>
        <begin position="41"/>
        <end position="59"/>
    </location>
</feature>
<name>A0AAJ6AMT6_9MICC</name>
<protein>
    <recommendedName>
        <fullName evidence="4">Membrane protein YmcC</fullName>
    </recommendedName>
</protein>
<gene>
    <name evidence="2" type="ORF">QDX21_11510</name>
</gene>
<organism evidence="2 3">
    <name type="scientific">Auritidibacter ignavus</name>
    <dbReference type="NCBI Taxonomy" id="678932"/>
    <lineage>
        <taxon>Bacteria</taxon>
        <taxon>Bacillati</taxon>
        <taxon>Actinomycetota</taxon>
        <taxon>Actinomycetes</taxon>
        <taxon>Micrococcales</taxon>
        <taxon>Micrococcaceae</taxon>
        <taxon>Auritidibacter</taxon>
    </lineage>
</organism>
<proteinExistence type="predicted"/>
<dbReference type="EMBL" id="CP122566">
    <property type="protein sequence ID" value="WGH92906.1"/>
    <property type="molecule type" value="Genomic_DNA"/>
</dbReference>
<evidence type="ECO:0000256" key="1">
    <source>
        <dbReference type="SAM" id="Phobius"/>
    </source>
</evidence>
<keyword evidence="3" id="KW-1185">Reference proteome</keyword>
<accession>A0AAJ6AMT6</accession>
<evidence type="ECO:0000313" key="2">
    <source>
        <dbReference type="EMBL" id="WGH92906.1"/>
    </source>
</evidence>
<dbReference type="Proteomes" id="UP001224674">
    <property type="component" value="Chromosome"/>
</dbReference>
<keyword evidence="1" id="KW-1133">Transmembrane helix</keyword>
<keyword evidence="1" id="KW-0812">Transmembrane</keyword>
<keyword evidence="1" id="KW-0472">Membrane</keyword>
<evidence type="ECO:0000313" key="3">
    <source>
        <dbReference type="Proteomes" id="UP001224674"/>
    </source>
</evidence>
<sequence length="203" mass="22812">MDFSGNWIVGAIIGAEIAFWVLLVLGLLARYALKLKRTSTALLLSVPLADLVLIILVGLDLSRGSEPTSVHGLAAVYLGFSVGFGHYIISRADVWFAHRFADGPRPTRPPRTGPAKVRHDWQEWFRVLTAWAIAVPALLIMKTFSGWSWPSSMEEFWSDELWAWVARLTLINIAWLLTGPVYTTIFKSRYVPEEPETRTKESA</sequence>
<reference evidence="2 3" key="1">
    <citation type="submission" date="2023-03" db="EMBL/GenBank/DDBJ databases">
        <title>Complete genome sequences of several Auritidibacter ignavus strains isolated from ear infections.</title>
        <authorList>
            <person name="Baehr T."/>
            <person name="Baumhoegger A.M."/>
        </authorList>
    </citation>
    <scope>NUCLEOTIDE SEQUENCE [LARGE SCALE GENOMIC DNA]</scope>
    <source>
        <strain evidence="2 3">BABAE-6</strain>
    </source>
</reference>
<evidence type="ECO:0008006" key="4">
    <source>
        <dbReference type="Google" id="ProtNLM"/>
    </source>
</evidence>